<evidence type="ECO:0000313" key="3">
    <source>
        <dbReference type="EMBL" id="RYB94259.1"/>
    </source>
</evidence>
<comment type="caution">
    <text evidence="3">The sequence shown here is derived from an EMBL/GenBank/DDBJ whole genome shotgun (WGS) entry which is preliminary data.</text>
</comment>
<organism evidence="3 4">
    <name type="scientific">Nocardioides oleivorans</name>
    <dbReference type="NCBI Taxonomy" id="273676"/>
    <lineage>
        <taxon>Bacteria</taxon>
        <taxon>Bacillati</taxon>
        <taxon>Actinomycetota</taxon>
        <taxon>Actinomycetes</taxon>
        <taxon>Propionibacteriales</taxon>
        <taxon>Nocardioidaceae</taxon>
        <taxon>Nocardioides</taxon>
    </lineage>
</organism>
<evidence type="ECO:0000313" key="4">
    <source>
        <dbReference type="Proteomes" id="UP000294071"/>
    </source>
</evidence>
<feature type="region of interest" description="Disordered" evidence="1">
    <location>
        <begin position="33"/>
        <end position="65"/>
    </location>
</feature>
<sequence length="65" mass="6691">MGTVILIGTAAIVVAVVGCFFIWRIDASRAEEVEHVTPVPQPAPPPGLQTGTTDPGPTPPRTLGS</sequence>
<accession>A0A4Q2S1R0</accession>
<dbReference type="EMBL" id="SDWT01000001">
    <property type="protein sequence ID" value="RYB94259.1"/>
    <property type="molecule type" value="Genomic_DNA"/>
</dbReference>
<dbReference type="RefSeq" id="WP_129399612.1">
    <property type="nucleotide sequence ID" value="NZ_SDWT01000001.1"/>
</dbReference>
<protein>
    <submittedName>
        <fullName evidence="3">Uncharacterized protein</fullName>
    </submittedName>
</protein>
<dbReference type="AlphaFoldDB" id="A0A4Q2S1R0"/>
<keyword evidence="2" id="KW-1133">Transmembrane helix</keyword>
<gene>
    <name evidence="3" type="ORF">EUA93_07825</name>
</gene>
<evidence type="ECO:0000256" key="2">
    <source>
        <dbReference type="SAM" id="Phobius"/>
    </source>
</evidence>
<keyword evidence="4" id="KW-1185">Reference proteome</keyword>
<evidence type="ECO:0000256" key="1">
    <source>
        <dbReference type="SAM" id="MobiDB-lite"/>
    </source>
</evidence>
<feature type="transmembrane region" description="Helical" evidence="2">
    <location>
        <begin position="6"/>
        <end position="23"/>
    </location>
</feature>
<proteinExistence type="predicted"/>
<name>A0A4Q2S1R0_9ACTN</name>
<reference evidence="3 4" key="1">
    <citation type="submission" date="2019-01" db="EMBL/GenBank/DDBJ databases">
        <title>Novel species of Nocardioides.</title>
        <authorList>
            <person name="Liu Q."/>
            <person name="Xin Y.-H."/>
        </authorList>
    </citation>
    <scope>NUCLEOTIDE SEQUENCE [LARGE SCALE GENOMIC DNA]</scope>
    <source>
        <strain evidence="3 4">CGMCC 4.6882</strain>
    </source>
</reference>
<feature type="compositionally biased region" description="Pro residues" evidence="1">
    <location>
        <begin position="56"/>
        <end position="65"/>
    </location>
</feature>
<keyword evidence="2" id="KW-0472">Membrane</keyword>
<keyword evidence="2" id="KW-0812">Transmembrane</keyword>
<dbReference type="Proteomes" id="UP000294071">
    <property type="component" value="Unassembled WGS sequence"/>
</dbReference>